<gene>
    <name evidence="8" type="ORF">OGAPHI_001354</name>
</gene>
<reference evidence="8" key="1">
    <citation type="journal article" date="2021" name="Open Biol.">
        <title>Shared evolutionary footprints suggest mitochondrial oxidative damage underlies multiple complex I losses in fungi.</title>
        <authorList>
            <person name="Schikora-Tamarit M.A."/>
            <person name="Marcet-Houben M."/>
            <person name="Nosek J."/>
            <person name="Gabaldon T."/>
        </authorList>
    </citation>
    <scope>NUCLEOTIDE SEQUENCE</scope>
    <source>
        <strain evidence="8">CBS6075</strain>
    </source>
</reference>
<dbReference type="RefSeq" id="XP_046063496.1">
    <property type="nucleotide sequence ID" value="XM_046202106.1"/>
</dbReference>
<protein>
    <recommendedName>
        <fullName evidence="7">Major facilitator superfamily (MFS) profile domain-containing protein</fullName>
    </recommendedName>
</protein>
<feature type="transmembrane region" description="Helical" evidence="6">
    <location>
        <begin position="342"/>
        <end position="361"/>
    </location>
</feature>
<keyword evidence="5 6" id="KW-0472">Membrane</keyword>
<dbReference type="EMBL" id="JAEUBE010000137">
    <property type="protein sequence ID" value="KAH3669233.1"/>
    <property type="molecule type" value="Genomic_DNA"/>
</dbReference>
<dbReference type="AlphaFoldDB" id="A0A9P8PBI6"/>
<keyword evidence="3 6" id="KW-0812">Transmembrane</keyword>
<evidence type="ECO:0000313" key="9">
    <source>
        <dbReference type="Proteomes" id="UP000769157"/>
    </source>
</evidence>
<dbReference type="Pfam" id="PF07690">
    <property type="entry name" value="MFS_1"/>
    <property type="match status" value="1"/>
</dbReference>
<evidence type="ECO:0000256" key="3">
    <source>
        <dbReference type="ARBA" id="ARBA00022692"/>
    </source>
</evidence>
<accession>A0A9P8PBI6</accession>
<evidence type="ECO:0000256" key="2">
    <source>
        <dbReference type="ARBA" id="ARBA00022448"/>
    </source>
</evidence>
<proteinExistence type="predicted"/>
<feature type="transmembrane region" description="Helical" evidence="6">
    <location>
        <begin position="94"/>
        <end position="113"/>
    </location>
</feature>
<comment type="subcellular location">
    <subcellularLocation>
        <location evidence="1">Membrane</location>
        <topology evidence="1">Multi-pass membrane protein</topology>
    </subcellularLocation>
</comment>
<evidence type="ECO:0000259" key="7">
    <source>
        <dbReference type="PROSITE" id="PS50850"/>
    </source>
</evidence>
<feature type="transmembrane region" description="Helical" evidence="6">
    <location>
        <begin position="180"/>
        <end position="202"/>
    </location>
</feature>
<name>A0A9P8PBI6_9ASCO</name>
<evidence type="ECO:0000313" key="8">
    <source>
        <dbReference type="EMBL" id="KAH3669233.1"/>
    </source>
</evidence>
<feature type="transmembrane region" description="Helical" evidence="6">
    <location>
        <begin position="146"/>
        <end position="168"/>
    </location>
</feature>
<comment type="caution">
    <text evidence="8">The sequence shown here is derived from an EMBL/GenBank/DDBJ whole genome shotgun (WGS) entry which is preliminary data.</text>
</comment>
<dbReference type="InterPro" id="IPR020846">
    <property type="entry name" value="MFS_dom"/>
</dbReference>
<feature type="transmembrane region" description="Helical" evidence="6">
    <location>
        <begin position="439"/>
        <end position="462"/>
    </location>
</feature>
<dbReference type="Proteomes" id="UP000769157">
    <property type="component" value="Unassembled WGS sequence"/>
</dbReference>
<evidence type="ECO:0000256" key="4">
    <source>
        <dbReference type="ARBA" id="ARBA00022989"/>
    </source>
</evidence>
<dbReference type="SUPFAM" id="SSF103473">
    <property type="entry name" value="MFS general substrate transporter"/>
    <property type="match status" value="1"/>
</dbReference>
<dbReference type="PROSITE" id="PS50850">
    <property type="entry name" value="MFS"/>
    <property type="match status" value="1"/>
</dbReference>
<organism evidence="8 9">
    <name type="scientific">Ogataea philodendri</name>
    <dbReference type="NCBI Taxonomy" id="1378263"/>
    <lineage>
        <taxon>Eukaryota</taxon>
        <taxon>Fungi</taxon>
        <taxon>Dikarya</taxon>
        <taxon>Ascomycota</taxon>
        <taxon>Saccharomycotina</taxon>
        <taxon>Pichiomycetes</taxon>
        <taxon>Pichiales</taxon>
        <taxon>Pichiaceae</taxon>
        <taxon>Ogataea</taxon>
    </lineage>
</organism>
<feature type="transmembrane region" description="Helical" evidence="6">
    <location>
        <begin position="373"/>
        <end position="394"/>
    </location>
</feature>
<dbReference type="PANTHER" id="PTHR43791:SF50">
    <property type="entry name" value="TRANSPORTER, PUTATIVE (AFU_ORTHOLOGUE AFUA_2G00840)-RELATED"/>
    <property type="match status" value="1"/>
</dbReference>
<sequence>MTDTKEKETVELLQVNEDLNSLEENQSPLDHRDEVRVVNHQLERRICRKFDFTILPLAALMYLFNSLDKSNISNAKTDGIETDLGIHGSQWNNMLSIFVVPYVLFGPPVSYLIKRFNPANVIPLTMFVFGSITLLLTSAFNYGSLLAGRCFIGVCESAFFPGILYYLTMFYRRDELARRLSIFYGAFNIASAFSGLLSFGVFQIKDTKVKGWQYLFIIEGGLTVLFSVIGFIFLPRSVETAKFLTEEERECAIWRIKTDSSSTEKLTFKEAMSIFKHPVYLLWLLQEFCIGVPLNSYNNWFPQIVAGFGKSTVMTNLYTVAPSVWGATALIIMCFCSDYLKIRCAFALTAVTSTLIGFVVLGCIDTQTNLGPAYFACFLMTTGVAASSVLTSTWYANNTPNESRRIAIASIGIPIGNAGGVVATNIFRPNDAPKYTLALGISAGFGGLAALIICTITLFMVFDNRKRNRLQGVKMTYRDVPTYMLAEGPNNPSFRWMY</sequence>
<keyword evidence="9" id="KW-1185">Reference proteome</keyword>
<evidence type="ECO:0000256" key="6">
    <source>
        <dbReference type="SAM" id="Phobius"/>
    </source>
</evidence>
<feature type="transmembrane region" description="Helical" evidence="6">
    <location>
        <begin position="50"/>
        <end position="67"/>
    </location>
</feature>
<dbReference type="Gene3D" id="1.20.1250.20">
    <property type="entry name" value="MFS general substrate transporter like domains"/>
    <property type="match status" value="2"/>
</dbReference>
<dbReference type="OrthoDB" id="2962993at2759"/>
<dbReference type="FunFam" id="1.20.1250.20:FF:000188">
    <property type="entry name" value="MFS general substrate transporter"/>
    <property type="match status" value="1"/>
</dbReference>
<reference evidence="8" key="2">
    <citation type="submission" date="2021-01" db="EMBL/GenBank/DDBJ databases">
        <authorList>
            <person name="Schikora-Tamarit M.A."/>
        </authorList>
    </citation>
    <scope>NUCLEOTIDE SEQUENCE</scope>
    <source>
        <strain evidence="8">CBS6075</strain>
    </source>
</reference>
<feature type="transmembrane region" description="Helical" evidence="6">
    <location>
        <begin position="317"/>
        <end position="335"/>
    </location>
</feature>
<dbReference type="InterPro" id="IPR036259">
    <property type="entry name" value="MFS_trans_sf"/>
</dbReference>
<dbReference type="PANTHER" id="PTHR43791">
    <property type="entry name" value="PERMEASE-RELATED"/>
    <property type="match status" value="1"/>
</dbReference>
<keyword evidence="4 6" id="KW-1133">Transmembrane helix</keyword>
<keyword evidence="2" id="KW-0813">Transport</keyword>
<feature type="transmembrane region" description="Helical" evidence="6">
    <location>
        <begin position="279"/>
        <end position="297"/>
    </location>
</feature>
<feature type="transmembrane region" description="Helical" evidence="6">
    <location>
        <begin position="120"/>
        <end position="140"/>
    </location>
</feature>
<dbReference type="FunFam" id="1.20.1250.20:FF:000013">
    <property type="entry name" value="MFS general substrate transporter"/>
    <property type="match status" value="1"/>
</dbReference>
<dbReference type="InterPro" id="IPR011701">
    <property type="entry name" value="MFS"/>
</dbReference>
<evidence type="ECO:0000256" key="5">
    <source>
        <dbReference type="ARBA" id="ARBA00023136"/>
    </source>
</evidence>
<evidence type="ECO:0000256" key="1">
    <source>
        <dbReference type="ARBA" id="ARBA00004141"/>
    </source>
</evidence>
<feature type="transmembrane region" description="Helical" evidence="6">
    <location>
        <begin position="406"/>
        <end position="427"/>
    </location>
</feature>
<feature type="domain" description="Major facilitator superfamily (MFS) profile" evidence="7">
    <location>
        <begin position="54"/>
        <end position="467"/>
    </location>
</feature>
<dbReference type="GeneID" id="70233322"/>
<dbReference type="GO" id="GO:0016020">
    <property type="term" value="C:membrane"/>
    <property type="evidence" value="ECO:0007669"/>
    <property type="project" value="UniProtKB-SubCell"/>
</dbReference>
<dbReference type="GO" id="GO:0022857">
    <property type="term" value="F:transmembrane transporter activity"/>
    <property type="evidence" value="ECO:0007669"/>
    <property type="project" value="InterPro"/>
</dbReference>
<feature type="transmembrane region" description="Helical" evidence="6">
    <location>
        <begin position="214"/>
        <end position="234"/>
    </location>
</feature>